<gene>
    <name evidence="3" type="ORF">SAMN05660690_4098</name>
</gene>
<dbReference type="RefSeq" id="WP_091368223.1">
    <property type="nucleotide sequence ID" value="NZ_FMZF01000007.1"/>
</dbReference>
<evidence type="ECO:0008006" key="5">
    <source>
        <dbReference type="Google" id="ProtNLM"/>
    </source>
</evidence>
<dbReference type="InterPro" id="IPR011010">
    <property type="entry name" value="DNA_brk_join_enz"/>
</dbReference>
<dbReference type="AlphaFoldDB" id="A0A1G6U7E8"/>
<organism evidence="3 4">
    <name type="scientific">Geodermatophilus telluris</name>
    <dbReference type="NCBI Taxonomy" id="1190417"/>
    <lineage>
        <taxon>Bacteria</taxon>
        <taxon>Bacillati</taxon>
        <taxon>Actinomycetota</taxon>
        <taxon>Actinomycetes</taxon>
        <taxon>Geodermatophilales</taxon>
        <taxon>Geodermatophilaceae</taxon>
        <taxon>Geodermatophilus</taxon>
    </lineage>
</organism>
<dbReference type="GO" id="GO:0015074">
    <property type="term" value="P:DNA integration"/>
    <property type="evidence" value="ECO:0007669"/>
    <property type="project" value="InterPro"/>
</dbReference>
<feature type="compositionally biased region" description="Low complexity" evidence="2">
    <location>
        <begin position="199"/>
        <end position="217"/>
    </location>
</feature>
<dbReference type="GO" id="GO:0003677">
    <property type="term" value="F:DNA binding"/>
    <property type="evidence" value="ECO:0007669"/>
    <property type="project" value="InterPro"/>
</dbReference>
<evidence type="ECO:0000313" key="3">
    <source>
        <dbReference type="EMBL" id="SDD37288.1"/>
    </source>
</evidence>
<keyword evidence="1" id="KW-0233">DNA recombination</keyword>
<sequence>MTNHSPLPRVDAQEHGIPVTNSRHWALAPDQLDELMTVVAGTGEDPELDEHIVETILIAGARPQDILDLTLGGIHEAQCTIQLGPDRFGRVVRQPVPDWFVANLREFAAARGASHPDDKVFRHRPDSRRGNTPITRRRLDCLFDRVRLRLPWADEEKVTSHTLRLTAIAAVERRSGRAVATRFARLHPGHSGGATSRYGLRTSPRPSSPSTGATTRGCTDRRGAAADVDGVAARRGPPSGGPLLRSGPGLVAVDAAAVRRPPEPRRPWRPPGEGEGPGRPTVTAVPEQAPR</sequence>
<keyword evidence="4" id="KW-1185">Reference proteome</keyword>
<dbReference type="Gene3D" id="1.10.443.10">
    <property type="entry name" value="Intergrase catalytic core"/>
    <property type="match status" value="1"/>
</dbReference>
<accession>A0A1G6U7E8</accession>
<dbReference type="STRING" id="1190417.SAMN05660690_4098"/>
<dbReference type="SUPFAM" id="SSF56349">
    <property type="entry name" value="DNA breaking-rejoining enzymes"/>
    <property type="match status" value="1"/>
</dbReference>
<dbReference type="GO" id="GO:0006310">
    <property type="term" value="P:DNA recombination"/>
    <property type="evidence" value="ECO:0007669"/>
    <property type="project" value="UniProtKB-KW"/>
</dbReference>
<dbReference type="EMBL" id="FMZF01000007">
    <property type="protein sequence ID" value="SDD37288.1"/>
    <property type="molecule type" value="Genomic_DNA"/>
</dbReference>
<evidence type="ECO:0000256" key="1">
    <source>
        <dbReference type="ARBA" id="ARBA00023172"/>
    </source>
</evidence>
<evidence type="ECO:0000256" key="2">
    <source>
        <dbReference type="SAM" id="MobiDB-lite"/>
    </source>
</evidence>
<proteinExistence type="predicted"/>
<feature type="region of interest" description="Disordered" evidence="2">
    <location>
        <begin position="185"/>
        <end position="291"/>
    </location>
</feature>
<dbReference type="Proteomes" id="UP000199416">
    <property type="component" value="Unassembled WGS sequence"/>
</dbReference>
<reference evidence="4" key="1">
    <citation type="submission" date="2016-10" db="EMBL/GenBank/DDBJ databases">
        <authorList>
            <person name="Varghese N."/>
            <person name="Submissions S."/>
        </authorList>
    </citation>
    <scope>NUCLEOTIDE SEQUENCE [LARGE SCALE GENOMIC DNA]</scope>
    <source>
        <strain evidence="4">DSM 45421</strain>
    </source>
</reference>
<dbReference type="InterPro" id="IPR013762">
    <property type="entry name" value="Integrase-like_cat_sf"/>
</dbReference>
<feature type="compositionally biased region" description="Low complexity" evidence="2">
    <location>
        <begin position="225"/>
        <end position="250"/>
    </location>
</feature>
<dbReference type="OrthoDB" id="9801717at2"/>
<evidence type="ECO:0000313" key="4">
    <source>
        <dbReference type="Proteomes" id="UP000199416"/>
    </source>
</evidence>
<name>A0A1G6U7E8_9ACTN</name>
<protein>
    <recommendedName>
        <fullName evidence="5">Phage integrase family protein</fullName>
    </recommendedName>
</protein>